<evidence type="ECO:0000313" key="3">
    <source>
        <dbReference type="Proteomes" id="UP000515971"/>
    </source>
</evidence>
<organism evidence="2 3">
    <name type="scientific">Sphingomonas lutea</name>
    <dbReference type="NCBI Taxonomy" id="1045317"/>
    <lineage>
        <taxon>Bacteria</taxon>
        <taxon>Pseudomonadati</taxon>
        <taxon>Pseudomonadota</taxon>
        <taxon>Alphaproteobacteria</taxon>
        <taxon>Sphingomonadales</taxon>
        <taxon>Sphingomonadaceae</taxon>
        <taxon>Sphingomonas</taxon>
    </lineage>
</organism>
<evidence type="ECO:0000313" key="2">
    <source>
        <dbReference type="EMBL" id="QNN67411.1"/>
    </source>
</evidence>
<evidence type="ECO:0000256" key="1">
    <source>
        <dbReference type="SAM" id="MobiDB-lite"/>
    </source>
</evidence>
<feature type="region of interest" description="Disordered" evidence="1">
    <location>
        <begin position="45"/>
        <end position="70"/>
    </location>
</feature>
<keyword evidence="3" id="KW-1185">Reference proteome</keyword>
<accession>A0A7G9SHT6</accession>
<dbReference type="EMBL" id="CP060718">
    <property type="protein sequence ID" value="QNN67411.1"/>
    <property type="molecule type" value="Genomic_DNA"/>
</dbReference>
<protein>
    <submittedName>
        <fullName evidence="2">Uncharacterized protein</fullName>
    </submittedName>
</protein>
<proteinExistence type="predicted"/>
<dbReference type="AlphaFoldDB" id="A0A7G9SHT6"/>
<reference evidence="2 3" key="1">
    <citation type="submission" date="2020-08" db="EMBL/GenBank/DDBJ databases">
        <title>Genome sequence of Sphingomonas lutea KCTC 23642T.</title>
        <authorList>
            <person name="Hyun D.-W."/>
            <person name="Bae J.-W."/>
        </authorList>
    </citation>
    <scope>NUCLEOTIDE SEQUENCE [LARGE SCALE GENOMIC DNA]</scope>
    <source>
        <strain evidence="2 3">KCTC 23642</strain>
    </source>
</reference>
<feature type="compositionally biased region" description="Pro residues" evidence="1">
    <location>
        <begin position="61"/>
        <end position="70"/>
    </location>
</feature>
<dbReference type="Proteomes" id="UP000515971">
    <property type="component" value="Chromosome"/>
</dbReference>
<name>A0A7G9SHT6_9SPHN</name>
<feature type="compositionally biased region" description="Basic and acidic residues" evidence="1">
    <location>
        <begin position="46"/>
        <end position="60"/>
    </location>
</feature>
<gene>
    <name evidence="2" type="ORF">H9L13_00060</name>
</gene>
<dbReference type="KEGG" id="slut:H9L13_00060"/>
<sequence>MIDGVSPQDAAEGLRDQAASCRRLAARARTDAGGVALRAVADQFDTDARRLNPMSERRDAPAPPTKDQPA</sequence>
<dbReference type="RefSeq" id="WP_187538000.1">
    <property type="nucleotide sequence ID" value="NZ_BAABJT010000001.1"/>
</dbReference>